<dbReference type="AlphaFoldDB" id="A0A9N7Z5D0"/>
<evidence type="ECO:0000313" key="3">
    <source>
        <dbReference type="Proteomes" id="UP001153269"/>
    </source>
</evidence>
<keyword evidence="3" id="KW-1185">Reference proteome</keyword>
<evidence type="ECO:0000313" key="2">
    <source>
        <dbReference type="EMBL" id="CAB1456163.1"/>
    </source>
</evidence>
<feature type="compositionally biased region" description="Basic and acidic residues" evidence="1">
    <location>
        <begin position="59"/>
        <end position="72"/>
    </location>
</feature>
<protein>
    <submittedName>
        <fullName evidence="2">Uncharacterized protein</fullName>
    </submittedName>
</protein>
<comment type="caution">
    <text evidence="2">The sequence shown here is derived from an EMBL/GenBank/DDBJ whole genome shotgun (WGS) entry which is preliminary data.</text>
</comment>
<name>A0A9N7Z5D0_PLEPL</name>
<feature type="compositionally biased region" description="Basic and acidic residues" evidence="1">
    <location>
        <begin position="7"/>
        <end position="29"/>
    </location>
</feature>
<feature type="region of interest" description="Disordered" evidence="1">
    <location>
        <begin position="59"/>
        <end position="83"/>
    </location>
</feature>
<feature type="region of interest" description="Disordered" evidence="1">
    <location>
        <begin position="1"/>
        <end position="29"/>
    </location>
</feature>
<dbReference type="EMBL" id="CADEAL010004289">
    <property type="protein sequence ID" value="CAB1456163.1"/>
    <property type="molecule type" value="Genomic_DNA"/>
</dbReference>
<organism evidence="2 3">
    <name type="scientific">Pleuronectes platessa</name>
    <name type="common">European plaice</name>
    <dbReference type="NCBI Taxonomy" id="8262"/>
    <lineage>
        <taxon>Eukaryota</taxon>
        <taxon>Metazoa</taxon>
        <taxon>Chordata</taxon>
        <taxon>Craniata</taxon>
        <taxon>Vertebrata</taxon>
        <taxon>Euteleostomi</taxon>
        <taxon>Actinopterygii</taxon>
        <taxon>Neopterygii</taxon>
        <taxon>Teleostei</taxon>
        <taxon>Neoteleostei</taxon>
        <taxon>Acanthomorphata</taxon>
        <taxon>Carangaria</taxon>
        <taxon>Pleuronectiformes</taxon>
        <taxon>Pleuronectoidei</taxon>
        <taxon>Pleuronectidae</taxon>
        <taxon>Pleuronectes</taxon>
    </lineage>
</organism>
<accession>A0A9N7Z5D0</accession>
<proteinExistence type="predicted"/>
<reference evidence="2" key="1">
    <citation type="submission" date="2020-03" db="EMBL/GenBank/DDBJ databases">
        <authorList>
            <person name="Weist P."/>
        </authorList>
    </citation>
    <scope>NUCLEOTIDE SEQUENCE</scope>
</reference>
<evidence type="ECO:0000256" key="1">
    <source>
        <dbReference type="SAM" id="MobiDB-lite"/>
    </source>
</evidence>
<dbReference type="Proteomes" id="UP001153269">
    <property type="component" value="Unassembled WGS sequence"/>
</dbReference>
<sequence length="153" mass="17677">MRQSNIETEKDRERELRKNMDERKREGEGCREGDWERWQTFSLFLHHRAHHKQQFEMAERGGEKRGCREAADKTQSGAADLSGGGLTGDMAEVFSNRIIETTLLLGNFNAAETFFAAFPRSVLRFRPVSELCRQLLPPHGLLFAQMYTVSWDI</sequence>
<gene>
    <name evidence="2" type="ORF">PLEPLA_LOCUS43944</name>
</gene>